<accession>A0A0A7EDD7</accession>
<dbReference type="InterPro" id="IPR014984">
    <property type="entry name" value="HopJ"/>
</dbReference>
<dbReference type="HOGENOM" id="CLU_121622_1_1_6"/>
<dbReference type="KEGG" id="pseo:OM33_02180"/>
<proteinExistence type="predicted"/>
<dbReference type="Proteomes" id="UP000030341">
    <property type="component" value="Chromosome 1"/>
</dbReference>
<dbReference type="OrthoDB" id="9790826at2"/>
<name>A0A0A7EDD7_9GAMM</name>
<dbReference type="Pfam" id="PF08888">
    <property type="entry name" value="HopJ"/>
    <property type="match status" value="1"/>
</dbReference>
<dbReference type="AlphaFoldDB" id="A0A0A7EDD7"/>
<dbReference type="InterPro" id="IPR038604">
    <property type="entry name" value="HopJ_sf"/>
</dbReference>
<dbReference type="EMBL" id="CP009888">
    <property type="protein sequence ID" value="AIY64091.1"/>
    <property type="molecule type" value="Genomic_DNA"/>
</dbReference>
<sequence length="114" mass="12761">MALKTLLDQLNTSPENVTFQQVMAVIENHYSYTPQTFTNGKLTNNAGENAGSCKIFSFAKLNNLSEEQTLHCFGDYYRIDVLQHPTGDDHQNIRNFIKTGWAGINFGSLALITC</sequence>
<evidence type="ECO:0000313" key="2">
    <source>
        <dbReference type="Proteomes" id="UP000030341"/>
    </source>
</evidence>
<dbReference type="eggNOG" id="ENOG5032RP0">
    <property type="taxonomic scope" value="Bacteria"/>
</dbReference>
<evidence type="ECO:0000313" key="1">
    <source>
        <dbReference type="EMBL" id="AIY64091.1"/>
    </source>
</evidence>
<protein>
    <submittedName>
        <fullName evidence="1">Type III effector</fullName>
    </submittedName>
</protein>
<gene>
    <name evidence="1" type="ORF">OM33_02180</name>
</gene>
<dbReference type="RefSeq" id="WP_038638166.1">
    <property type="nucleotide sequence ID" value="NZ_CP009888.1"/>
</dbReference>
<reference evidence="1 2" key="1">
    <citation type="submission" date="2014-11" db="EMBL/GenBank/DDBJ databases">
        <title>Complete Genome Sequence of Pseudoalteromonas sp. Strain OCN003 Isolated from Kaneohe Bay, Oahu, Hawaii.</title>
        <authorList>
            <person name="Beurmann S."/>
            <person name="Videau P."/>
            <person name="Ushijima B."/>
            <person name="Smith A.M."/>
            <person name="Aeby G.S."/>
            <person name="Callahan S.M."/>
            <person name="Belcaid M."/>
        </authorList>
    </citation>
    <scope>NUCLEOTIDE SEQUENCE [LARGE SCALE GENOMIC DNA]</scope>
    <source>
        <strain evidence="1 2">OCN003</strain>
    </source>
</reference>
<dbReference type="Gene3D" id="3.20.160.10">
    <property type="entry name" value="vpa0580 domain like"/>
    <property type="match status" value="1"/>
</dbReference>
<keyword evidence="2" id="KW-1185">Reference proteome</keyword>
<dbReference type="STRING" id="1348114.OM33_02180"/>
<organism evidence="1 2">
    <name type="scientific">Pseudoalteromonas piratica</name>
    <dbReference type="NCBI Taxonomy" id="1348114"/>
    <lineage>
        <taxon>Bacteria</taxon>
        <taxon>Pseudomonadati</taxon>
        <taxon>Pseudomonadota</taxon>
        <taxon>Gammaproteobacteria</taxon>
        <taxon>Alteromonadales</taxon>
        <taxon>Pseudoalteromonadaceae</taxon>
        <taxon>Pseudoalteromonas</taxon>
    </lineage>
</organism>